<dbReference type="Gene3D" id="3.80.10.10">
    <property type="entry name" value="Ribonuclease Inhibitor"/>
    <property type="match status" value="2"/>
</dbReference>
<sequence>MSIQKFPLYSSIYIVKSFFARDGKEMDAFLNSSAKYKALLTTPLMILAQCSSWNKYPDDNTTGEIHVFKEYVKYKILKFPNEYQAVSSQVSSCGELALQGLFKSKFNFTEIDLRAAGVDRDKAVRYGLLSEFTAQRLHPIYMFSNPSLQEFLAAKRLSELLESEKPEDLDKGLHYLHQVNTFLKMIGPYCYFLRYAAMISTKSTLKIISYVFSLYDNPEALDCHPAFTIQLEKYTDLALDELCYPFALGPTNMDIGLVFMNILVTFAIESAIEGQCLPDCAPIIIQFLTGKAFEFGVSLITNNSARHILNFIKKYPECMSLLSSIKFYIFAENFEEISENYHAKSMKQVDVPTVERDYAHAYVSQNELVEKEKLSKYHYDKVLSYVPSHILIRDSITDPFKSTGGYKVPIFKVQVNGVNRDNFSQVHWEHFQVLFSISDTIELELNNSTDFVEHLEPAIEQHLHSFRRLCFCDSYLTAKEQDLILKMSFLESLEIRCNYGIKGQAEIRNMEVKLSSVMEYRGHYPAELQNMTVNGSSLPNMEFGYNYDDNYPEHLIRGIHNFPYLSEVTIELQKNHKVMDDLPIEFERLFRMKKLALGCTGLGTGSSKLVPIIKQFTDLEVLHLSLHHHEDFSGLINSLSECKKLEELSFFGSYLLQDDMAVLASTMKNFKSLKTLDLMCQVIMLKEVSETFAMALGSLCLLEKLLLPVGDGMAHSVKLVIKQLQNVPNLKFLNIVEILDDESIALLAEEAKYGNLKKLQRLEMQNNSKVTESGWETFFEEAKHMPELSYLDIALGNSEIKCRPTTVTSFVRFVSRLPSLVRIIMFGWLLDKDDLDMFNAMKEKHPQSKSLWIQSIKMLPFPPTIED</sequence>
<dbReference type="GO" id="GO:0043027">
    <property type="term" value="F:cysteine-type endopeptidase inhibitor activity involved in apoptotic process"/>
    <property type="evidence" value="ECO:0007669"/>
    <property type="project" value="InterPro"/>
</dbReference>
<protein>
    <submittedName>
        <fullName evidence="4">Uncharacterized protein</fullName>
    </submittedName>
</protein>
<evidence type="ECO:0000313" key="5">
    <source>
        <dbReference type="Proteomes" id="UP000824782"/>
    </source>
</evidence>
<dbReference type="InterPro" id="IPR028789">
    <property type="entry name" value="Naip"/>
</dbReference>
<feature type="domain" description="Nlrc4-like winged helix" evidence="3">
    <location>
        <begin position="90"/>
        <end position="141"/>
    </location>
</feature>
<dbReference type="GO" id="GO:0042742">
    <property type="term" value="P:defense response to bacterium"/>
    <property type="evidence" value="ECO:0007669"/>
    <property type="project" value="TreeGrafter"/>
</dbReference>
<dbReference type="InterPro" id="IPR032675">
    <property type="entry name" value="LRR_dom_sf"/>
</dbReference>
<evidence type="ECO:0000259" key="2">
    <source>
        <dbReference type="Pfam" id="PF17889"/>
    </source>
</evidence>
<dbReference type="GO" id="GO:0072557">
    <property type="term" value="C:IPAF inflammasome complex"/>
    <property type="evidence" value="ECO:0007669"/>
    <property type="project" value="TreeGrafter"/>
</dbReference>
<comment type="caution">
    <text evidence="4">The sequence shown here is derived from an EMBL/GenBank/DDBJ whole genome shotgun (WGS) entry which is preliminary data.</text>
</comment>
<dbReference type="PANTHER" id="PTHR46914:SF1">
    <property type="entry name" value="BACULOVIRAL IAP REPEAT-CONTAINING PROTEIN 1"/>
    <property type="match status" value="1"/>
</dbReference>
<reference evidence="4" key="1">
    <citation type="thesis" date="2020" institute="ProQuest LLC" country="789 East Eisenhower Parkway, Ann Arbor, MI, USA">
        <title>Comparative Genomics and Chromosome Evolution.</title>
        <authorList>
            <person name="Mudd A.B."/>
        </authorList>
    </citation>
    <scope>NUCLEOTIDE SEQUENCE</scope>
    <source>
        <strain evidence="4">237g6f4</strain>
        <tissue evidence="4">Blood</tissue>
    </source>
</reference>
<proteinExistence type="predicted"/>
<dbReference type="GO" id="GO:0043066">
    <property type="term" value="P:negative regulation of apoptotic process"/>
    <property type="evidence" value="ECO:0007669"/>
    <property type="project" value="InterPro"/>
</dbReference>
<dbReference type="Proteomes" id="UP000824782">
    <property type="component" value="Unassembled WGS sequence"/>
</dbReference>
<organism evidence="4 5">
    <name type="scientific">Engystomops pustulosus</name>
    <name type="common">Tungara frog</name>
    <name type="synonym">Physalaemus pustulosus</name>
    <dbReference type="NCBI Taxonomy" id="76066"/>
    <lineage>
        <taxon>Eukaryota</taxon>
        <taxon>Metazoa</taxon>
        <taxon>Chordata</taxon>
        <taxon>Craniata</taxon>
        <taxon>Vertebrata</taxon>
        <taxon>Euteleostomi</taxon>
        <taxon>Amphibia</taxon>
        <taxon>Batrachia</taxon>
        <taxon>Anura</taxon>
        <taxon>Neobatrachia</taxon>
        <taxon>Hyloidea</taxon>
        <taxon>Leptodactylidae</taxon>
        <taxon>Leiuperinae</taxon>
        <taxon>Engystomops</taxon>
    </lineage>
</organism>
<evidence type="ECO:0000256" key="1">
    <source>
        <dbReference type="ARBA" id="ARBA00022737"/>
    </source>
</evidence>
<evidence type="ECO:0000313" key="4">
    <source>
        <dbReference type="EMBL" id="KAG8598493.1"/>
    </source>
</evidence>
<accession>A0AAV7DQX5</accession>
<evidence type="ECO:0000259" key="3">
    <source>
        <dbReference type="Pfam" id="PF22524"/>
    </source>
</evidence>
<dbReference type="InterPro" id="IPR053882">
    <property type="entry name" value="Nlrc4-like_WHD"/>
</dbReference>
<dbReference type="GO" id="GO:0070269">
    <property type="term" value="P:pyroptotic inflammatory response"/>
    <property type="evidence" value="ECO:0007669"/>
    <property type="project" value="TreeGrafter"/>
</dbReference>
<gene>
    <name evidence="4" type="ORF">GDO81_002632</name>
</gene>
<dbReference type="GO" id="GO:0016045">
    <property type="term" value="P:detection of bacterium"/>
    <property type="evidence" value="ECO:0007669"/>
    <property type="project" value="TreeGrafter"/>
</dbReference>
<dbReference type="InterPro" id="IPR040535">
    <property type="entry name" value="NLRC4_HD"/>
</dbReference>
<dbReference type="GO" id="GO:0005524">
    <property type="term" value="F:ATP binding"/>
    <property type="evidence" value="ECO:0007669"/>
    <property type="project" value="TreeGrafter"/>
</dbReference>
<name>A0AAV7DQX5_ENGPU</name>
<dbReference type="Pfam" id="PF17889">
    <property type="entry name" value="NLRC4_HD"/>
    <property type="match status" value="1"/>
</dbReference>
<dbReference type="AlphaFoldDB" id="A0AAV7DQX5"/>
<dbReference type="Pfam" id="PF22524">
    <property type="entry name" value="WHD_Nlrc4"/>
    <property type="match status" value="1"/>
</dbReference>
<keyword evidence="5" id="KW-1185">Reference proteome</keyword>
<feature type="domain" description="NLRC4 helical" evidence="2">
    <location>
        <begin position="167"/>
        <end position="238"/>
    </location>
</feature>
<dbReference type="EMBL" id="WNYA01000001">
    <property type="protein sequence ID" value="KAG8598493.1"/>
    <property type="molecule type" value="Genomic_DNA"/>
</dbReference>
<dbReference type="SUPFAM" id="SSF52047">
    <property type="entry name" value="RNI-like"/>
    <property type="match status" value="1"/>
</dbReference>
<keyword evidence="1" id="KW-0677">Repeat</keyword>
<dbReference type="PANTHER" id="PTHR46914">
    <property type="entry name" value="BACULOVIRAL IAP REPEAT-CONTAINING PROTEIN 1"/>
    <property type="match status" value="1"/>
</dbReference>